<comment type="caution">
    <text evidence="2">The sequence shown here is derived from an EMBL/GenBank/DDBJ whole genome shotgun (WGS) entry which is preliminary data.</text>
</comment>
<dbReference type="PANTHER" id="PTHR42951:SF17">
    <property type="entry name" value="METALLO-BETA-LACTAMASE DOMAIN-CONTAINING PROTEIN"/>
    <property type="match status" value="1"/>
</dbReference>
<dbReference type="InterPro" id="IPR001279">
    <property type="entry name" value="Metallo-B-lactamas"/>
</dbReference>
<organism evidence="2 3">
    <name type="scientific">Hazenella coriacea</name>
    <dbReference type="NCBI Taxonomy" id="1179467"/>
    <lineage>
        <taxon>Bacteria</taxon>
        <taxon>Bacillati</taxon>
        <taxon>Bacillota</taxon>
        <taxon>Bacilli</taxon>
        <taxon>Bacillales</taxon>
        <taxon>Thermoactinomycetaceae</taxon>
        <taxon>Hazenella</taxon>
    </lineage>
</organism>
<dbReference type="AlphaFoldDB" id="A0A4R3LEN3"/>
<evidence type="ECO:0000313" key="3">
    <source>
        <dbReference type="Proteomes" id="UP000294937"/>
    </source>
</evidence>
<feature type="domain" description="Metallo-beta-lactamase" evidence="1">
    <location>
        <begin position="15"/>
        <end position="221"/>
    </location>
</feature>
<dbReference type="GO" id="GO:0016787">
    <property type="term" value="F:hydrolase activity"/>
    <property type="evidence" value="ECO:0007669"/>
    <property type="project" value="UniProtKB-KW"/>
</dbReference>
<dbReference type="EMBL" id="SMAG01000002">
    <property type="protein sequence ID" value="TCS95916.1"/>
    <property type="molecule type" value="Genomic_DNA"/>
</dbReference>
<dbReference type="InterPro" id="IPR050855">
    <property type="entry name" value="NDM-1-like"/>
</dbReference>
<sequence length="258" mass="29293">MKEIRSGVYWISLGVVNAYVLSQSKEQWYLVDSGFSSHAKKIIHKVSRIFSNQPLGILLTHGHLDHSGAASDLADYWEVPVYAHSSEVPFLNGELRYPDPDPTVGGFLAFMMRFMENRTVQMGSRLKALPPSGEIPHMTEWQWISTPGHTHGHISFFRKKDATLIGGDALATMNTDSFRDTLIKRRGIYRPGTPITINWDAAQYSVRQLARLRPTALACGHGVPLIDTHLPYHLCYFARSFPIPKRGRYVIRPIRMKY</sequence>
<keyword evidence="2" id="KW-0378">Hydrolase</keyword>
<dbReference type="Proteomes" id="UP000294937">
    <property type="component" value="Unassembled WGS sequence"/>
</dbReference>
<dbReference type="RefSeq" id="WP_131923879.1">
    <property type="nucleotide sequence ID" value="NZ_SMAG01000002.1"/>
</dbReference>
<dbReference type="SUPFAM" id="SSF56281">
    <property type="entry name" value="Metallo-hydrolase/oxidoreductase"/>
    <property type="match status" value="1"/>
</dbReference>
<evidence type="ECO:0000313" key="2">
    <source>
        <dbReference type="EMBL" id="TCS95916.1"/>
    </source>
</evidence>
<dbReference type="Pfam" id="PF00753">
    <property type="entry name" value="Lactamase_B"/>
    <property type="match status" value="1"/>
</dbReference>
<dbReference type="Gene3D" id="3.60.15.10">
    <property type="entry name" value="Ribonuclease Z/Hydroxyacylglutathione hydrolase-like"/>
    <property type="match status" value="1"/>
</dbReference>
<dbReference type="OrthoDB" id="9802248at2"/>
<accession>A0A4R3LEN3</accession>
<dbReference type="SMART" id="SM00849">
    <property type="entry name" value="Lactamase_B"/>
    <property type="match status" value="1"/>
</dbReference>
<protein>
    <submittedName>
        <fullName evidence="2">Glyoxylase-like metal-dependent hydrolase (Beta-lactamase superfamily II)</fullName>
    </submittedName>
</protein>
<gene>
    <name evidence="2" type="ORF">EDD58_102499</name>
</gene>
<proteinExistence type="predicted"/>
<dbReference type="InterPro" id="IPR036866">
    <property type="entry name" value="RibonucZ/Hydroxyglut_hydro"/>
</dbReference>
<reference evidence="2 3" key="1">
    <citation type="submission" date="2019-03" db="EMBL/GenBank/DDBJ databases">
        <title>Genomic Encyclopedia of Type Strains, Phase IV (KMG-IV): sequencing the most valuable type-strain genomes for metagenomic binning, comparative biology and taxonomic classification.</title>
        <authorList>
            <person name="Goeker M."/>
        </authorList>
    </citation>
    <scope>NUCLEOTIDE SEQUENCE [LARGE SCALE GENOMIC DNA]</scope>
    <source>
        <strain evidence="2 3">DSM 45707</strain>
    </source>
</reference>
<dbReference type="PANTHER" id="PTHR42951">
    <property type="entry name" value="METALLO-BETA-LACTAMASE DOMAIN-CONTAINING"/>
    <property type="match status" value="1"/>
</dbReference>
<evidence type="ECO:0000259" key="1">
    <source>
        <dbReference type="SMART" id="SM00849"/>
    </source>
</evidence>
<dbReference type="CDD" id="cd07721">
    <property type="entry name" value="yflN-like_MBL-fold"/>
    <property type="match status" value="1"/>
</dbReference>
<name>A0A4R3LEN3_9BACL</name>
<keyword evidence="3" id="KW-1185">Reference proteome</keyword>